<feature type="region of interest" description="Disordered" evidence="1">
    <location>
        <begin position="70"/>
        <end position="176"/>
    </location>
</feature>
<dbReference type="PANTHER" id="PTHR24637">
    <property type="entry name" value="COLLAGEN"/>
    <property type="match status" value="1"/>
</dbReference>
<feature type="compositionally biased region" description="Gly residues" evidence="1">
    <location>
        <begin position="150"/>
        <end position="159"/>
    </location>
</feature>
<evidence type="ECO:0000313" key="2">
    <source>
        <dbReference type="EMBL" id="AQT28583.1"/>
    </source>
</evidence>
<sequence>MPLVQVKSGLIAAGTSLENATLRAQAGKLVVSTAESTAAAEISSGSYDSTSGIMTLTFANGESVRVSGFPTASDIPVGRQGARGATGADGKDGRDGRDGAAGAAGCTGAQGPDGNQGLAGKDGRPGLPGEQGQRGEPGPTGPDGNVGPTGPRGGTGPTGATGATGPTGPTGAAGPAGRVRIIVSTTNPGAVEVGTIWVNPNVDQGAVWP</sequence>
<keyword evidence="3" id="KW-1185">Reference proteome</keyword>
<dbReference type="Pfam" id="PF01391">
    <property type="entry name" value="Collagen"/>
    <property type="match status" value="1"/>
</dbReference>
<proteinExistence type="predicted"/>
<feature type="compositionally biased region" description="Low complexity" evidence="1">
    <location>
        <begin position="125"/>
        <end position="137"/>
    </location>
</feature>
<feature type="compositionally biased region" description="Low complexity" evidence="1">
    <location>
        <begin position="160"/>
        <end position="176"/>
    </location>
</feature>
<accession>A0A1S6L339</accession>
<gene>
    <name evidence="2" type="ORF">YOLOSWAG_101</name>
</gene>
<feature type="compositionally biased region" description="Low complexity" evidence="1">
    <location>
        <begin position="100"/>
        <end position="110"/>
    </location>
</feature>
<dbReference type="Proteomes" id="UP000221250">
    <property type="component" value="Segment"/>
</dbReference>
<evidence type="ECO:0000256" key="1">
    <source>
        <dbReference type="SAM" id="MobiDB-lite"/>
    </source>
</evidence>
<dbReference type="InterPro" id="IPR008160">
    <property type="entry name" value="Collagen"/>
</dbReference>
<evidence type="ECO:0000313" key="3">
    <source>
        <dbReference type="Proteomes" id="UP000221250"/>
    </source>
</evidence>
<name>A0A1S6L339_9CAUD</name>
<feature type="compositionally biased region" description="Basic and acidic residues" evidence="1">
    <location>
        <begin position="89"/>
        <end position="98"/>
    </location>
</feature>
<organism evidence="2 3">
    <name type="scientific">Erwinia phage vB_EamM_Yoloswag</name>
    <dbReference type="NCBI Taxonomy" id="1958956"/>
    <lineage>
        <taxon>Viruses</taxon>
        <taxon>Duplodnaviria</taxon>
        <taxon>Heunggongvirae</taxon>
        <taxon>Uroviricota</taxon>
        <taxon>Caudoviricetes</taxon>
        <taxon>Yoloswagvirus</taxon>
        <taxon>Yoloswagvirus yoloswag</taxon>
    </lineage>
</organism>
<reference evidence="2 3" key="1">
    <citation type="submission" date="2017-01" db="EMBL/GenBank/DDBJ databases">
        <authorList>
            <person name="Mah S.A."/>
            <person name="Swanson W.J."/>
            <person name="Moy G.W."/>
            <person name="Vacquier V.D."/>
        </authorList>
    </citation>
    <scope>NUCLEOTIDE SEQUENCE [LARGE SCALE GENOMIC DNA]</scope>
</reference>
<dbReference type="EMBL" id="KY448244">
    <property type="protein sequence ID" value="AQT28583.1"/>
    <property type="molecule type" value="Genomic_DNA"/>
</dbReference>
<protein>
    <submittedName>
        <fullName evidence="2">Putative tail fiber protein</fullName>
    </submittedName>
</protein>